<dbReference type="Pfam" id="PF09084">
    <property type="entry name" value="NMT1"/>
    <property type="match status" value="1"/>
</dbReference>
<dbReference type="PROSITE" id="PS51318">
    <property type="entry name" value="TAT"/>
    <property type="match status" value="1"/>
</dbReference>
<evidence type="ECO:0000259" key="1">
    <source>
        <dbReference type="Pfam" id="PF09084"/>
    </source>
</evidence>
<dbReference type="PANTHER" id="PTHR30024:SF21">
    <property type="entry name" value="ABC TRANSPORTER SUBSTRATE-BINDING PROTEIN"/>
    <property type="match status" value="1"/>
</dbReference>
<dbReference type="AlphaFoldDB" id="A0A3S0WR33"/>
<comment type="caution">
    <text evidence="2">The sequence shown here is derived from an EMBL/GenBank/DDBJ whole genome shotgun (WGS) entry which is preliminary data.</text>
</comment>
<evidence type="ECO:0000313" key="3">
    <source>
        <dbReference type="Proteomes" id="UP000280346"/>
    </source>
</evidence>
<protein>
    <submittedName>
        <fullName evidence="2">ABC transporter substrate-binding protein</fullName>
    </submittedName>
</protein>
<reference evidence="2 3" key="1">
    <citation type="submission" date="2018-12" db="EMBL/GenBank/DDBJ databases">
        <authorList>
            <person name="Yang Y."/>
        </authorList>
    </citation>
    <scope>NUCLEOTIDE SEQUENCE [LARGE SCALE GENOMIC DNA]</scope>
    <source>
        <strain evidence="2 3">GSF71</strain>
    </source>
</reference>
<organism evidence="2 3">
    <name type="scientific">Azospirillum doebereinerae</name>
    <dbReference type="NCBI Taxonomy" id="92933"/>
    <lineage>
        <taxon>Bacteria</taxon>
        <taxon>Pseudomonadati</taxon>
        <taxon>Pseudomonadota</taxon>
        <taxon>Alphaproteobacteria</taxon>
        <taxon>Rhodospirillales</taxon>
        <taxon>Azospirillaceae</taxon>
        <taxon>Azospirillum</taxon>
    </lineage>
</organism>
<dbReference type="OrthoDB" id="9771642at2"/>
<dbReference type="InterPro" id="IPR015168">
    <property type="entry name" value="SsuA/THI5"/>
</dbReference>
<dbReference type="Proteomes" id="UP000280346">
    <property type="component" value="Unassembled WGS sequence"/>
</dbReference>
<sequence>MTAPSLFDPSSLSRRSLLRAGAVAASAAALGGVIPSVLAAPAPAALKPIRLAWNTGAVCGAPIVVAQKNGFFAKHGLDVEYVNFAGSTEQLLEAIATGKADAGHGMALRWLKPLEQGFDVKIATGVHGGCMRLLTPKAGGVTDIKQLRGKVVGISDLASPAKHFFSILLAKDGIDPNTEVEWRVYPGDLLGVAVDKGEAQAIAHWDPVAYQFLKSGNLVEIASNLSGEYANRVCCVVGVRNTLLRDDKPAVQALVRALLEAQDYSAHNPAEAAKAYQEYAPKASLEDLTAQLSSHTHHHHPQGNDIRREVAQYAEALKSVKVFKPTTDTAKFAERVTTDVFG</sequence>
<dbReference type="Gene3D" id="3.40.190.10">
    <property type="entry name" value="Periplasmic binding protein-like II"/>
    <property type="match status" value="2"/>
</dbReference>
<name>A0A3S0WR33_9PROT</name>
<evidence type="ECO:0000313" key="2">
    <source>
        <dbReference type="EMBL" id="RUQ63693.1"/>
    </source>
</evidence>
<dbReference type="InterPro" id="IPR006311">
    <property type="entry name" value="TAT_signal"/>
</dbReference>
<feature type="domain" description="SsuA/THI5-like" evidence="1">
    <location>
        <begin position="61"/>
        <end position="272"/>
    </location>
</feature>
<gene>
    <name evidence="2" type="ORF">EJ913_27550</name>
</gene>
<keyword evidence="3" id="KW-1185">Reference proteome</keyword>
<dbReference type="SUPFAM" id="SSF53850">
    <property type="entry name" value="Periplasmic binding protein-like II"/>
    <property type="match status" value="1"/>
</dbReference>
<proteinExistence type="predicted"/>
<dbReference type="EMBL" id="RZIJ01000033">
    <property type="protein sequence ID" value="RUQ63693.1"/>
    <property type="molecule type" value="Genomic_DNA"/>
</dbReference>
<accession>A0A3S0WR33</accession>
<dbReference type="RefSeq" id="WP_127004002.1">
    <property type="nucleotide sequence ID" value="NZ_CP173194.1"/>
</dbReference>
<dbReference type="PANTHER" id="PTHR30024">
    <property type="entry name" value="ALIPHATIC SULFONATES-BINDING PROTEIN-RELATED"/>
    <property type="match status" value="1"/>
</dbReference>